<dbReference type="HAMAP" id="MF_00110">
    <property type="entry name" value="DHQ_synthase"/>
    <property type="match status" value="1"/>
</dbReference>
<dbReference type="Gene3D" id="1.20.1090.10">
    <property type="entry name" value="Dehydroquinate synthase-like - alpha domain"/>
    <property type="match status" value="1"/>
</dbReference>
<evidence type="ECO:0000256" key="9">
    <source>
        <dbReference type="ARBA" id="ARBA00022490"/>
    </source>
</evidence>
<dbReference type="GO" id="GO:0005737">
    <property type="term" value="C:cytoplasm"/>
    <property type="evidence" value="ECO:0007669"/>
    <property type="project" value="UniProtKB-SubCell"/>
</dbReference>
<dbReference type="SUPFAM" id="SSF56796">
    <property type="entry name" value="Dehydroquinate synthase-like"/>
    <property type="match status" value="1"/>
</dbReference>
<keyword evidence="16 18" id="KW-0456">Lyase</keyword>
<feature type="binding site" evidence="18">
    <location>
        <position position="152"/>
    </location>
    <ligand>
        <name>NAD(+)</name>
        <dbReference type="ChEBI" id="CHEBI:57540"/>
    </ligand>
</feature>
<dbReference type="GO" id="GO:0003856">
    <property type="term" value="F:3-dehydroquinate synthase activity"/>
    <property type="evidence" value="ECO:0007669"/>
    <property type="project" value="UniProtKB-UniRule"/>
</dbReference>
<evidence type="ECO:0000256" key="12">
    <source>
        <dbReference type="ARBA" id="ARBA00022741"/>
    </source>
</evidence>
<feature type="binding site" evidence="18">
    <location>
        <position position="143"/>
    </location>
    <ligand>
        <name>NAD(+)</name>
        <dbReference type="ChEBI" id="CHEBI:57540"/>
    </ligand>
</feature>
<dbReference type="UniPathway" id="UPA00053">
    <property type="reaction ID" value="UER00085"/>
</dbReference>
<comment type="cofactor">
    <cofactor evidence="3">
        <name>Zn(2+)</name>
        <dbReference type="ChEBI" id="CHEBI:29105"/>
    </cofactor>
</comment>
<feature type="domain" description="3-dehydroquinate synthase N-terminal" evidence="19">
    <location>
        <begin position="68"/>
        <end position="179"/>
    </location>
</feature>
<comment type="caution">
    <text evidence="18">Lacks conserved residue(s) required for the propagation of feature annotation.</text>
</comment>
<reference evidence="21 22" key="1">
    <citation type="submission" date="2018-07" db="EMBL/GenBank/DDBJ databases">
        <title>Genomic Encyclopedia of Type Strains, Phase III (KMG-III): the genomes of soil and plant-associated and newly described type strains.</title>
        <authorList>
            <person name="Whitman W."/>
        </authorList>
    </citation>
    <scope>NUCLEOTIDE SEQUENCE [LARGE SCALE GENOMIC DNA]</scope>
    <source>
        <strain evidence="21 22">CECT 7031</strain>
    </source>
</reference>
<evidence type="ECO:0000256" key="2">
    <source>
        <dbReference type="ARBA" id="ARBA00001911"/>
    </source>
</evidence>
<comment type="pathway">
    <text evidence="5 18">Metabolic intermediate biosynthesis; chorismate biosynthesis; chorismate from D-erythrose 4-phosphate and phosphoenolpyruvate: step 2/7.</text>
</comment>
<evidence type="ECO:0000256" key="3">
    <source>
        <dbReference type="ARBA" id="ARBA00001947"/>
    </source>
</evidence>
<dbReference type="PANTHER" id="PTHR43622:SF7">
    <property type="entry name" value="3-DEHYDROQUINATE SYNTHASE, CHLOROPLASTIC"/>
    <property type="match status" value="1"/>
</dbReference>
<dbReference type="GO" id="GO:0000166">
    <property type="term" value="F:nucleotide binding"/>
    <property type="evidence" value="ECO:0007669"/>
    <property type="project" value="UniProtKB-KW"/>
</dbReference>
<keyword evidence="15 18" id="KW-0057">Aromatic amino acid biosynthesis</keyword>
<evidence type="ECO:0000256" key="6">
    <source>
        <dbReference type="ARBA" id="ARBA00005412"/>
    </source>
</evidence>
<dbReference type="KEGG" id="wso:WSWS_01636"/>
<evidence type="ECO:0000256" key="16">
    <source>
        <dbReference type="ARBA" id="ARBA00023239"/>
    </source>
</evidence>
<feature type="binding site" evidence="18">
    <location>
        <position position="185"/>
    </location>
    <ligand>
        <name>Zn(2+)</name>
        <dbReference type="ChEBI" id="CHEBI:29105"/>
    </ligand>
</feature>
<keyword evidence="22" id="KW-1185">Reference proteome</keyword>
<dbReference type="GO" id="GO:0008652">
    <property type="term" value="P:amino acid biosynthetic process"/>
    <property type="evidence" value="ECO:0007669"/>
    <property type="project" value="UniProtKB-KW"/>
</dbReference>
<dbReference type="InterPro" id="IPR016037">
    <property type="entry name" value="DHQ_synth_AroB"/>
</dbReference>
<evidence type="ECO:0000256" key="10">
    <source>
        <dbReference type="ARBA" id="ARBA00022605"/>
    </source>
</evidence>
<evidence type="ECO:0000256" key="18">
    <source>
        <dbReference type="HAMAP-Rule" id="MF_00110"/>
    </source>
</evidence>
<dbReference type="FunFam" id="3.40.50.1970:FF:000007">
    <property type="entry name" value="Pentafunctional AROM polypeptide"/>
    <property type="match status" value="1"/>
</dbReference>
<evidence type="ECO:0000256" key="8">
    <source>
        <dbReference type="ARBA" id="ARBA00017684"/>
    </source>
</evidence>
<comment type="cofactor">
    <cofactor evidence="18">
        <name>Co(2+)</name>
        <dbReference type="ChEBI" id="CHEBI:48828"/>
    </cofactor>
    <cofactor evidence="18">
        <name>Zn(2+)</name>
        <dbReference type="ChEBI" id="CHEBI:29105"/>
    </cofactor>
    <text evidence="18">Binds 1 divalent metal cation per subunit. Can use either Co(2+) or Zn(2+).</text>
</comment>
<keyword evidence="11 18" id="KW-0479">Metal-binding</keyword>
<evidence type="ECO:0000256" key="17">
    <source>
        <dbReference type="ARBA" id="ARBA00023285"/>
    </source>
</evidence>
<accession>A0A288QA44</accession>
<dbReference type="Proteomes" id="UP000254912">
    <property type="component" value="Unassembled WGS sequence"/>
</dbReference>
<comment type="caution">
    <text evidence="21">The sequence shown here is derived from an EMBL/GenBank/DDBJ whole genome shotgun (WGS) entry which is preliminary data.</text>
</comment>
<organism evidence="21 22">
    <name type="scientific">Weissella soli</name>
    <dbReference type="NCBI Taxonomy" id="155866"/>
    <lineage>
        <taxon>Bacteria</taxon>
        <taxon>Bacillati</taxon>
        <taxon>Bacillota</taxon>
        <taxon>Bacilli</taxon>
        <taxon>Lactobacillales</taxon>
        <taxon>Lactobacillaceae</taxon>
        <taxon>Weissella</taxon>
    </lineage>
</organism>
<keyword evidence="9 18" id="KW-0963">Cytoplasm</keyword>
<dbReference type="InterPro" id="IPR030960">
    <property type="entry name" value="DHQS/DOIS_N"/>
</dbReference>
<evidence type="ECO:0000259" key="20">
    <source>
        <dbReference type="Pfam" id="PF24621"/>
    </source>
</evidence>
<dbReference type="Pfam" id="PF01761">
    <property type="entry name" value="DHQ_synthase"/>
    <property type="match status" value="1"/>
</dbReference>
<keyword evidence="17 18" id="KW-0170">Cobalt</keyword>
<dbReference type="CDD" id="cd08195">
    <property type="entry name" value="DHQS"/>
    <property type="match status" value="1"/>
</dbReference>
<evidence type="ECO:0000256" key="14">
    <source>
        <dbReference type="ARBA" id="ARBA00023027"/>
    </source>
</evidence>
<dbReference type="InterPro" id="IPR050071">
    <property type="entry name" value="Dehydroquinate_synthase"/>
</dbReference>
<dbReference type="NCBIfam" id="TIGR01357">
    <property type="entry name" value="aroB"/>
    <property type="match status" value="1"/>
</dbReference>
<dbReference type="PANTHER" id="PTHR43622">
    <property type="entry name" value="3-DEHYDROQUINATE SYNTHASE"/>
    <property type="match status" value="1"/>
</dbReference>
<dbReference type="Gene3D" id="3.40.50.1970">
    <property type="match status" value="1"/>
</dbReference>
<comment type="subcellular location">
    <subcellularLocation>
        <location evidence="4 18">Cytoplasm</location>
    </subcellularLocation>
</comment>
<evidence type="ECO:0000256" key="4">
    <source>
        <dbReference type="ARBA" id="ARBA00004496"/>
    </source>
</evidence>
<feature type="binding site" evidence="18">
    <location>
        <begin position="130"/>
        <end position="131"/>
    </location>
    <ligand>
        <name>NAD(+)</name>
        <dbReference type="ChEBI" id="CHEBI:57540"/>
    </ligand>
</feature>
<feature type="domain" description="3-dehydroquinate synthase C-terminal" evidence="20">
    <location>
        <begin position="182"/>
        <end position="322"/>
    </location>
</feature>
<dbReference type="Pfam" id="PF24621">
    <property type="entry name" value="DHQS_C"/>
    <property type="match status" value="1"/>
</dbReference>
<keyword evidence="14 18" id="KW-0520">NAD</keyword>
<dbReference type="InterPro" id="IPR030963">
    <property type="entry name" value="DHQ_synth_fam"/>
</dbReference>
<comment type="catalytic activity">
    <reaction evidence="1 18">
        <text>7-phospho-2-dehydro-3-deoxy-D-arabino-heptonate = 3-dehydroquinate + phosphate</text>
        <dbReference type="Rhea" id="RHEA:21968"/>
        <dbReference type="ChEBI" id="CHEBI:32364"/>
        <dbReference type="ChEBI" id="CHEBI:43474"/>
        <dbReference type="ChEBI" id="CHEBI:58394"/>
        <dbReference type="EC" id="4.2.3.4"/>
    </reaction>
</comment>
<dbReference type="GO" id="GO:0046872">
    <property type="term" value="F:metal ion binding"/>
    <property type="evidence" value="ECO:0007669"/>
    <property type="project" value="UniProtKB-KW"/>
</dbReference>
<dbReference type="RefSeq" id="WP_070230781.1">
    <property type="nucleotide sequence ID" value="NZ_BJYO01000003.1"/>
</dbReference>
<evidence type="ECO:0000313" key="21">
    <source>
        <dbReference type="EMBL" id="RDL06665.1"/>
    </source>
</evidence>
<name>A0A288QA44_9LACO</name>
<feature type="binding site" evidence="18">
    <location>
        <begin position="106"/>
        <end position="110"/>
    </location>
    <ligand>
        <name>NAD(+)</name>
        <dbReference type="ChEBI" id="CHEBI:57540"/>
    </ligand>
</feature>
<dbReference type="EMBL" id="QRAS01000002">
    <property type="protein sequence ID" value="RDL06665.1"/>
    <property type="molecule type" value="Genomic_DNA"/>
</dbReference>
<comment type="function">
    <text evidence="18">Catalyzes the conversion of 3-deoxy-D-arabino-heptulosonate 7-phosphate (DAHP) to dehydroquinate (DHQ).</text>
</comment>
<comment type="cofactor">
    <cofactor evidence="2 18">
        <name>NAD(+)</name>
        <dbReference type="ChEBI" id="CHEBI:57540"/>
    </cofactor>
</comment>
<evidence type="ECO:0000256" key="11">
    <source>
        <dbReference type="ARBA" id="ARBA00022723"/>
    </source>
</evidence>
<sequence>MIDIEVKLPEKTYHIHLAKGLRAQLGTSISRVWHPRQIALISDDHVAPLYMAELHAQLLAAGFTVLDIVVPAGETSKSLTTLEQIITRLAAAGMTRQDGVIALGGGVVGDLAGLVASLYMRGIALIQIPTSLTAQVDASVGGKTAVNLQTVKNIIGTFKQPDLVLIDPDFLTTLSQRDLVEGYAEVIKTSILADTTFFALTGKITSPADILGHAEELIERSIRYKATVVMQDEHEGGLRKVLNFGHTIGHAVELEAHGALRHGEAVAIGMVTISRVFVRHQQMPVALFEALLKRIEQIGLPTSTDLVAAPDFMAHLQNDKKNQQGTLNLIGVAAVGQPFIYPVPFVKLTDFLGDI</sequence>
<dbReference type="GO" id="GO:0009423">
    <property type="term" value="P:chorismate biosynthetic process"/>
    <property type="evidence" value="ECO:0007669"/>
    <property type="project" value="UniProtKB-UniRule"/>
</dbReference>
<feature type="binding site" evidence="18">
    <location>
        <position position="262"/>
    </location>
    <ligand>
        <name>Zn(2+)</name>
        <dbReference type="ChEBI" id="CHEBI:29105"/>
    </ligand>
</feature>
<comment type="similarity">
    <text evidence="6 18">Belongs to the sugar phosphate cyclases superfamily. Dehydroquinate synthase family.</text>
</comment>
<dbReference type="PIRSF" id="PIRSF001455">
    <property type="entry name" value="DHQ_synth"/>
    <property type="match status" value="1"/>
</dbReference>
<gene>
    <name evidence="18" type="primary">aroB</name>
    <name evidence="21" type="ORF">DFP99_1053</name>
</gene>
<dbReference type="GO" id="GO:0009073">
    <property type="term" value="P:aromatic amino acid family biosynthetic process"/>
    <property type="evidence" value="ECO:0007669"/>
    <property type="project" value="UniProtKB-KW"/>
</dbReference>
<keyword evidence="12 18" id="KW-0547">Nucleotide-binding</keyword>
<dbReference type="AlphaFoldDB" id="A0A288QA44"/>
<evidence type="ECO:0000256" key="7">
    <source>
        <dbReference type="ARBA" id="ARBA00013031"/>
    </source>
</evidence>
<dbReference type="InterPro" id="IPR056179">
    <property type="entry name" value="DHQS_C"/>
</dbReference>
<dbReference type="GeneID" id="94546816"/>
<evidence type="ECO:0000256" key="15">
    <source>
        <dbReference type="ARBA" id="ARBA00023141"/>
    </source>
</evidence>
<protein>
    <recommendedName>
        <fullName evidence="8 18">3-dehydroquinate synthase</fullName>
        <shortName evidence="18">DHQS</shortName>
        <ecNumber evidence="7 18">4.2.3.4</ecNumber>
    </recommendedName>
</protein>
<feature type="binding site" evidence="18">
    <location>
        <begin position="170"/>
        <end position="173"/>
    </location>
    <ligand>
        <name>NAD(+)</name>
        <dbReference type="ChEBI" id="CHEBI:57540"/>
    </ligand>
</feature>
<proteinExistence type="inferred from homology"/>
<evidence type="ECO:0000313" key="22">
    <source>
        <dbReference type="Proteomes" id="UP000254912"/>
    </source>
</evidence>
<evidence type="ECO:0000256" key="1">
    <source>
        <dbReference type="ARBA" id="ARBA00001393"/>
    </source>
</evidence>
<dbReference type="EC" id="4.2.3.4" evidence="7 18"/>
<evidence type="ECO:0000259" key="19">
    <source>
        <dbReference type="Pfam" id="PF01761"/>
    </source>
</evidence>
<evidence type="ECO:0000256" key="13">
    <source>
        <dbReference type="ARBA" id="ARBA00022833"/>
    </source>
</evidence>
<keyword evidence="10 18" id="KW-0028">Amino-acid biosynthesis</keyword>
<feature type="binding site" evidence="18">
    <location>
        <position position="246"/>
    </location>
    <ligand>
        <name>Zn(2+)</name>
        <dbReference type="ChEBI" id="CHEBI:29105"/>
    </ligand>
</feature>
<evidence type="ECO:0000256" key="5">
    <source>
        <dbReference type="ARBA" id="ARBA00004661"/>
    </source>
</evidence>
<keyword evidence="13 18" id="KW-0862">Zinc</keyword>